<dbReference type="InterPro" id="IPR034660">
    <property type="entry name" value="DinB/YfiT-like"/>
</dbReference>
<evidence type="ECO:0000313" key="1">
    <source>
        <dbReference type="EMBL" id="NKG21488.1"/>
    </source>
</evidence>
<gene>
    <name evidence="1" type="ORF">HED64_12320</name>
</gene>
<dbReference type="SUPFAM" id="SSF109854">
    <property type="entry name" value="DinB/YfiT-like putative metalloenzymes"/>
    <property type="match status" value="1"/>
</dbReference>
<proteinExistence type="predicted"/>
<dbReference type="EMBL" id="JAAWVT010000005">
    <property type="protein sequence ID" value="NKG21488.1"/>
    <property type="molecule type" value="Genomic_DNA"/>
</dbReference>
<name>A0ABX1G646_9MICC</name>
<protein>
    <submittedName>
        <fullName evidence="1">DinB family protein</fullName>
    </submittedName>
</protein>
<keyword evidence="2" id="KW-1185">Reference proteome</keyword>
<dbReference type="InterPro" id="IPR007061">
    <property type="entry name" value="MST-like"/>
</dbReference>
<accession>A0ABX1G646</accession>
<organism evidence="1 2">
    <name type="scientific">Paeniglutamicibacter terrestris</name>
    <dbReference type="NCBI Taxonomy" id="2723403"/>
    <lineage>
        <taxon>Bacteria</taxon>
        <taxon>Bacillati</taxon>
        <taxon>Actinomycetota</taxon>
        <taxon>Actinomycetes</taxon>
        <taxon>Micrococcales</taxon>
        <taxon>Micrococcaceae</taxon>
        <taxon>Paeniglutamicibacter</taxon>
    </lineage>
</organism>
<dbReference type="RefSeq" id="WP_168152285.1">
    <property type="nucleotide sequence ID" value="NZ_JAAWVT010000005.1"/>
</dbReference>
<evidence type="ECO:0000313" key="2">
    <source>
        <dbReference type="Proteomes" id="UP000746595"/>
    </source>
</evidence>
<reference evidence="1 2" key="1">
    <citation type="submission" date="2020-04" db="EMBL/GenBank/DDBJ databases">
        <title>Paeniglutamicibacter sp. ANT13_2, a novel actinomycete isolated from sediment in Antarctica.</title>
        <authorList>
            <person name="Sakdapetsiri C."/>
            <person name="Pinyakong O."/>
        </authorList>
    </citation>
    <scope>NUCLEOTIDE SEQUENCE [LARGE SCALE GENOMIC DNA]</scope>
    <source>
        <strain evidence="1 2">ANT13_2</strain>
    </source>
</reference>
<dbReference type="Pfam" id="PF04978">
    <property type="entry name" value="MST"/>
    <property type="match status" value="1"/>
</dbReference>
<dbReference type="Gene3D" id="1.20.120.450">
    <property type="entry name" value="dinb family like domain"/>
    <property type="match status" value="1"/>
</dbReference>
<dbReference type="Proteomes" id="UP000746595">
    <property type="component" value="Unassembled WGS sequence"/>
</dbReference>
<sequence length="179" mass="19834">MTEARADPRTDPPPRGSERATLLGFLTYQRQTLALKCSGLSHSALMSRSVPPSELSLIGLVRHLSDVERFWIRSSLSGSKDAPLYWFDDSPDIDFVFPRGPALNDAEALLVTESMDAWKAEMAYSDAVLSRAELDDAVSAGRHGVLSVRWILTHLIEEYARHNGHADLLRECIDGQVGE</sequence>
<comment type="caution">
    <text evidence="1">The sequence shown here is derived from an EMBL/GenBank/DDBJ whole genome shotgun (WGS) entry which is preliminary data.</text>
</comment>